<name>A0AAW0K9C4_QUESU</name>
<evidence type="ECO:0000313" key="3">
    <source>
        <dbReference type="Proteomes" id="UP000237347"/>
    </source>
</evidence>
<dbReference type="AlphaFoldDB" id="A0AAW0K9C4"/>
<evidence type="ECO:0000313" key="2">
    <source>
        <dbReference type="EMBL" id="KAK7835542.1"/>
    </source>
</evidence>
<keyword evidence="3" id="KW-1185">Reference proteome</keyword>
<organism evidence="2 3">
    <name type="scientific">Quercus suber</name>
    <name type="common">Cork oak</name>
    <dbReference type="NCBI Taxonomy" id="58331"/>
    <lineage>
        <taxon>Eukaryota</taxon>
        <taxon>Viridiplantae</taxon>
        <taxon>Streptophyta</taxon>
        <taxon>Embryophyta</taxon>
        <taxon>Tracheophyta</taxon>
        <taxon>Spermatophyta</taxon>
        <taxon>Magnoliopsida</taxon>
        <taxon>eudicotyledons</taxon>
        <taxon>Gunneridae</taxon>
        <taxon>Pentapetalae</taxon>
        <taxon>rosids</taxon>
        <taxon>fabids</taxon>
        <taxon>Fagales</taxon>
        <taxon>Fagaceae</taxon>
        <taxon>Quercus</taxon>
    </lineage>
</organism>
<reference evidence="2 3" key="1">
    <citation type="journal article" date="2018" name="Sci. Data">
        <title>The draft genome sequence of cork oak.</title>
        <authorList>
            <person name="Ramos A.M."/>
            <person name="Usie A."/>
            <person name="Barbosa P."/>
            <person name="Barros P.M."/>
            <person name="Capote T."/>
            <person name="Chaves I."/>
            <person name="Simoes F."/>
            <person name="Abreu I."/>
            <person name="Carrasquinho I."/>
            <person name="Faro C."/>
            <person name="Guimaraes J.B."/>
            <person name="Mendonca D."/>
            <person name="Nobrega F."/>
            <person name="Rodrigues L."/>
            <person name="Saibo N.J.M."/>
            <person name="Varela M.C."/>
            <person name="Egas C."/>
            <person name="Matos J."/>
            <person name="Miguel C.M."/>
            <person name="Oliveira M.M."/>
            <person name="Ricardo C.P."/>
            <person name="Goncalves S."/>
        </authorList>
    </citation>
    <scope>NUCLEOTIDE SEQUENCE [LARGE SCALE GENOMIC DNA]</scope>
    <source>
        <strain evidence="3">cv. HL8</strain>
    </source>
</reference>
<sequence length="187" mass="20883">MIICVTGYEEEVSKEPSCNPSPGSNGDSGWFKLQTKTSSEGEDEQRFQSAMGDQVVQELTPEARTEEEKGPAKLCTTACQNQCGVGSRAVGPANFLKNLFSQSVPGRVKHLNCFTSDHQPILLALNVDGEHQKWCRKPFRFKAMWISDPRCRETITKAWDCALDGTPMFVASQKQKKVHEGFERLEP</sequence>
<accession>A0AAW0K9C4</accession>
<dbReference type="Proteomes" id="UP000237347">
    <property type="component" value="Unassembled WGS sequence"/>
</dbReference>
<dbReference type="EMBL" id="PKMF04000369">
    <property type="protein sequence ID" value="KAK7835542.1"/>
    <property type="molecule type" value="Genomic_DNA"/>
</dbReference>
<evidence type="ECO:0000256" key="1">
    <source>
        <dbReference type="SAM" id="MobiDB-lite"/>
    </source>
</evidence>
<gene>
    <name evidence="2" type="ORF">CFP56_023401</name>
</gene>
<comment type="caution">
    <text evidence="2">The sequence shown here is derived from an EMBL/GenBank/DDBJ whole genome shotgun (WGS) entry which is preliminary data.</text>
</comment>
<feature type="region of interest" description="Disordered" evidence="1">
    <location>
        <begin position="13"/>
        <end position="50"/>
    </location>
</feature>
<proteinExistence type="predicted"/>
<feature type="compositionally biased region" description="Polar residues" evidence="1">
    <location>
        <begin position="16"/>
        <end position="27"/>
    </location>
</feature>
<protein>
    <submittedName>
        <fullName evidence="2">Uncharacterized protein</fullName>
    </submittedName>
</protein>